<evidence type="ECO:0000313" key="14">
    <source>
        <dbReference type="WBParaSite" id="nRc.2.0.1.t22413-RA"/>
    </source>
</evidence>
<keyword evidence="4" id="KW-1003">Cell membrane</keyword>
<evidence type="ECO:0000256" key="1">
    <source>
        <dbReference type="ARBA" id="ARBA00004651"/>
    </source>
</evidence>
<evidence type="ECO:0000256" key="6">
    <source>
        <dbReference type="ARBA" id="ARBA00022989"/>
    </source>
</evidence>
<evidence type="ECO:0000256" key="9">
    <source>
        <dbReference type="ARBA" id="ARBA00023136"/>
    </source>
</evidence>
<evidence type="ECO:0000256" key="8">
    <source>
        <dbReference type="ARBA" id="ARBA00023065"/>
    </source>
</evidence>
<organism evidence="13 14">
    <name type="scientific">Romanomermis culicivorax</name>
    <name type="common">Nematode worm</name>
    <dbReference type="NCBI Taxonomy" id="13658"/>
    <lineage>
        <taxon>Eukaryota</taxon>
        <taxon>Metazoa</taxon>
        <taxon>Ecdysozoa</taxon>
        <taxon>Nematoda</taxon>
        <taxon>Enoplea</taxon>
        <taxon>Dorylaimia</taxon>
        <taxon>Mermithida</taxon>
        <taxon>Mermithoidea</taxon>
        <taxon>Mermithidae</taxon>
        <taxon>Romanomermis</taxon>
    </lineage>
</organism>
<dbReference type="AlphaFoldDB" id="A0A915J7G4"/>
<dbReference type="Gene3D" id="1.20.1730.10">
    <property type="entry name" value="Sodium/glucose cotransporter"/>
    <property type="match status" value="1"/>
</dbReference>
<dbReference type="InterPro" id="IPR038377">
    <property type="entry name" value="Na/Glc_symporter_sf"/>
</dbReference>
<dbReference type="InterPro" id="IPR001734">
    <property type="entry name" value="Na/solute_symporter"/>
</dbReference>
<proteinExistence type="inferred from homology"/>
<dbReference type="GO" id="GO:0005886">
    <property type="term" value="C:plasma membrane"/>
    <property type="evidence" value="ECO:0007669"/>
    <property type="project" value="UniProtKB-SubCell"/>
</dbReference>
<dbReference type="GO" id="GO:0015293">
    <property type="term" value="F:symporter activity"/>
    <property type="evidence" value="ECO:0007669"/>
    <property type="project" value="TreeGrafter"/>
</dbReference>
<keyword evidence="3" id="KW-0813">Transport</keyword>
<evidence type="ECO:0000256" key="2">
    <source>
        <dbReference type="ARBA" id="ARBA00006434"/>
    </source>
</evidence>
<feature type="transmembrane region" description="Helical" evidence="12">
    <location>
        <begin position="179"/>
        <end position="199"/>
    </location>
</feature>
<feature type="transmembrane region" description="Helical" evidence="12">
    <location>
        <begin position="72"/>
        <end position="95"/>
    </location>
</feature>
<reference evidence="14" key="1">
    <citation type="submission" date="2022-11" db="UniProtKB">
        <authorList>
            <consortium name="WormBaseParasite"/>
        </authorList>
    </citation>
    <scope>IDENTIFICATION</scope>
</reference>
<keyword evidence="9 12" id="KW-0472">Membrane</keyword>
<keyword evidence="13" id="KW-1185">Reference proteome</keyword>
<evidence type="ECO:0000256" key="11">
    <source>
        <dbReference type="RuleBase" id="RU362091"/>
    </source>
</evidence>
<dbReference type="PANTHER" id="PTHR42985">
    <property type="entry name" value="SODIUM-COUPLED MONOCARBOXYLATE TRANSPORTER"/>
    <property type="match status" value="1"/>
</dbReference>
<feature type="transmembrane region" description="Helical" evidence="12">
    <location>
        <begin position="205"/>
        <end position="226"/>
    </location>
</feature>
<dbReference type="Pfam" id="PF00474">
    <property type="entry name" value="SSF"/>
    <property type="match status" value="1"/>
</dbReference>
<evidence type="ECO:0000313" key="13">
    <source>
        <dbReference type="Proteomes" id="UP000887565"/>
    </source>
</evidence>
<dbReference type="OMA" id="TAGCINE"/>
<protein>
    <submittedName>
        <fullName evidence="14">Sodium-coupled monocarboxylate transporter 1</fullName>
    </submittedName>
</protein>
<evidence type="ECO:0000256" key="3">
    <source>
        <dbReference type="ARBA" id="ARBA00022448"/>
    </source>
</evidence>
<evidence type="ECO:0000256" key="5">
    <source>
        <dbReference type="ARBA" id="ARBA00022692"/>
    </source>
</evidence>
<keyword evidence="10" id="KW-0739">Sodium transport</keyword>
<dbReference type="Proteomes" id="UP000887565">
    <property type="component" value="Unplaced"/>
</dbReference>
<dbReference type="GO" id="GO:0006814">
    <property type="term" value="P:sodium ion transport"/>
    <property type="evidence" value="ECO:0007669"/>
    <property type="project" value="UniProtKB-KW"/>
</dbReference>
<keyword evidence="6 12" id="KW-1133">Transmembrane helix</keyword>
<accession>A0A915J7G4</accession>
<comment type="similarity">
    <text evidence="2 11">Belongs to the sodium:solute symporter (SSF) (TC 2.A.21) family.</text>
</comment>
<feature type="transmembrane region" description="Helical" evidence="12">
    <location>
        <begin position="48"/>
        <end position="65"/>
    </location>
</feature>
<sequence length="430" mass="47142">MFGGMLAVVVCGCWQMGGIGRVFSAAKAANRIEFSDLDVSPLKRHSVWSLVLGGSVTWLVIYGSNQSQVQRALWLNLPGLILLLFLCGFAGLVAYTRYKDCDPLSVNLINKNDQILPFYVIDNFGHIPGFTGLFVASIFSGAMSTLSSGVNALVTVTLEDFIKPYSKIKFCTENDDSALFSKFLVVGYGTVVVMIAMAASTLGNLIQACFSLFGSIGGPIMATFLLGMLCSWATWKGALSGLIVGEVMSVYQASGSYVFRRLSVTAPLSTAGCINETGNLFMNRNFSSAYFDKTLRPANTSSEFDFDLYHISYMYQGVWAVLWTLTVSLVVSLFSNGYGDANREITRYTTYLFFVSAFSNKCFLLNDMSSDNIENFKTSASSASRGLLQKVYPCQKSSDKPDLRLDIYPSKWDGQFEEKAGGERMSLLMA</sequence>
<evidence type="ECO:0000256" key="12">
    <source>
        <dbReference type="SAM" id="Phobius"/>
    </source>
</evidence>
<name>A0A915J7G4_ROMCU</name>
<dbReference type="InterPro" id="IPR051163">
    <property type="entry name" value="Sodium:Solute_Symporter_SSF"/>
</dbReference>
<dbReference type="WBParaSite" id="nRc.2.0.1.t22413-RA">
    <property type="protein sequence ID" value="nRc.2.0.1.t22413-RA"/>
    <property type="gene ID" value="nRc.2.0.1.g22413"/>
</dbReference>
<dbReference type="PROSITE" id="PS50283">
    <property type="entry name" value="NA_SOLUT_SYMP_3"/>
    <property type="match status" value="1"/>
</dbReference>
<feature type="transmembrane region" description="Helical" evidence="12">
    <location>
        <begin position="313"/>
        <end position="334"/>
    </location>
</feature>
<keyword evidence="7" id="KW-0915">Sodium</keyword>
<evidence type="ECO:0000256" key="10">
    <source>
        <dbReference type="ARBA" id="ARBA00023201"/>
    </source>
</evidence>
<comment type="subcellular location">
    <subcellularLocation>
        <location evidence="1">Cell membrane</location>
        <topology evidence="1">Multi-pass membrane protein</topology>
    </subcellularLocation>
</comment>
<evidence type="ECO:0000256" key="7">
    <source>
        <dbReference type="ARBA" id="ARBA00023053"/>
    </source>
</evidence>
<keyword evidence="5 12" id="KW-0812">Transmembrane</keyword>
<keyword evidence="8" id="KW-0406">Ion transport</keyword>
<evidence type="ECO:0000256" key="4">
    <source>
        <dbReference type="ARBA" id="ARBA00022475"/>
    </source>
</evidence>
<dbReference type="PANTHER" id="PTHR42985:SF40">
    <property type="entry name" value="LD47995P-RELATED"/>
    <property type="match status" value="1"/>
</dbReference>